<dbReference type="SMART" id="SM00382">
    <property type="entry name" value="AAA"/>
    <property type="match status" value="2"/>
</dbReference>
<sequence length="492" mass="56696">MSKPVVHINNLTLEIAGKKLFNNLNWSIQKGENWLLYGPSGIGKTLLMKIIHEHHKQVDTISINFNESLPHKKQVLYVANWYEFTNSDGDRNFYYQQRYDSSYYSDTPSLSADLSYFAQKHELDLQSAKDLAEQLDLLKLWDSRLIELSSGEQKKLQLLKAFWLKPPLLILDQPYNGLDVAAREKINALINRYIDQGVQFILVQNGFPSPQKVSNYASIENGQLVVKQEIEPYQARVNQLPTRALPEFLTQEPEDTPQVMVRIHEASIRYGEKLVLDRVSWEVKAHQRWLLQGANGSGKSTLLSLLNADHPQAYKHDIILFDQQRGSGESIWDIKRKIGMVSPELHWYFRVDQPVSYVVASGLFDSIGLYQNLPYSGRLKVQQVMEFFDLMKDKDRLLSELPLGRQRIALLARTVIKNPLLLILDEPCQGLDQEQTDQFNDFVDRLAPYKKTIIYVGHQESKLPKSFTHKLVLEGGKVKINEEIKTLQHITI</sequence>
<gene>
    <name evidence="4" type="ORF">H9853_08420</name>
</gene>
<comment type="caution">
    <text evidence="4">The sequence shown here is derived from an EMBL/GenBank/DDBJ whole genome shotgun (WGS) entry which is preliminary data.</text>
</comment>
<evidence type="ECO:0000256" key="2">
    <source>
        <dbReference type="ARBA" id="ARBA00022840"/>
    </source>
</evidence>
<dbReference type="InterPro" id="IPR003439">
    <property type="entry name" value="ABC_transporter-like_ATP-bd"/>
</dbReference>
<organism evidence="4 5">
    <name type="scientific">Candidatus Sphingobacterium stercoripullorum</name>
    <dbReference type="NCBI Taxonomy" id="2838759"/>
    <lineage>
        <taxon>Bacteria</taxon>
        <taxon>Pseudomonadati</taxon>
        <taxon>Bacteroidota</taxon>
        <taxon>Sphingobacteriia</taxon>
        <taxon>Sphingobacteriales</taxon>
        <taxon>Sphingobacteriaceae</taxon>
        <taxon>Sphingobacterium</taxon>
    </lineage>
</organism>
<keyword evidence="2 4" id="KW-0067">ATP-binding</keyword>
<dbReference type="GO" id="GO:0016887">
    <property type="term" value="F:ATP hydrolysis activity"/>
    <property type="evidence" value="ECO:0007669"/>
    <property type="project" value="InterPro"/>
</dbReference>
<dbReference type="PROSITE" id="PS50893">
    <property type="entry name" value="ABC_TRANSPORTER_2"/>
    <property type="match status" value="2"/>
</dbReference>
<dbReference type="CDD" id="cd00267">
    <property type="entry name" value="ABC_ATPase"/>
    <property type="match status" value="1"/>
</dbReference>
<name>A0A9D1W9M3_9SPHI</name>
<protein>
    <submittedName>
        <fullName evidence="4">ATP-binding cassette domain-containing protein</fullName>
    </submittedName>
</protein>
<dbReference type="PANTHER" id="PTHR43158:SF2">
    <property type="entry name" value="SKFA PEPTIDE EXPORT ATP-BINDING PROTEIN SKFE"/>
    <property type="match status" value="1"/>
</dbReference>
<evidence type="ECO:0000259" key="3">
    <source>
        <dbReference type="PROSITE" id="PS50893"/>
    </source>
</evidence>
<reference evidence="4" key="2">
    <citation type="submission" date="2021-04" db="EMBL/GenBank/DDBJ databases">
        <authorList>
            <person name="Gilroy R."/>
        </authorList>
    </citation>
    <scope>NUCLEOTIDE SEQUENCE</scope>
    <source>
        <strain evidence="4">1719</strain>
    </source>
</reference>
<proteinExistence type="predicted"/>
<evidence type="ECO:0000313" key="5">
    <source>
        <dbReference type="Proteomes" id="UP000824156"/>
    </source>
</evidence>
<dbReference type="Proteomes" id="UP000824156">
    <property type="component" value="Unassembled WGS sequence"/>
</dbReference>
<dbReference type="GO" id="GO:0005524">
    <property type="term" value="F:ATP binding"/>
    <property type="evidence" value="ECO:0007669"/>
    <property type="project" value="UniProtKB-KW"/>
</dbReference>
<dbReference type="AlphaFoldDB" id="A0A9D1W9M3"/>
<dbReference type="EMBL" id="DXEZ01000229">
    <property type="protein sequence ID" value="HIX55036.1"/>
    <property type="molecule type" value="Genomic_DNA"/>
</dbReference>
<dbReference type="PROSITE" id="PS00211">
    <property type="entry name" value="ABC_TRANSPORTER_1"/>
    <property type="match status" value="1"/>
</dbReference>
<dbReference type="Pfam" id="PF00005">
    <property type="entry name" value="ABC_tran"/>
    <property type="match status" value="2"/>
</dbReference>
<keyword evidence="1" id="KW-0547">Nucleotide-binding</keyword>
<dbReference type="Gene3D" id="3.40.50.300">
    <property type="entry name" value="P-loop containing nucleotide triphosphate hydrolases"/>
    <property type="match status" value="2"/>
</dbReference>
<dbReference type="PANTHER" id="PTHR43158">
    <property type="entry name" value="SKFA PEPTIDE EXPORT ATP-BINDING PROTEIN SKFE"/>
    <property type="match status" value="1"/>
</dbReference>
<dbReference type="InterPro" id="IPR017871">
    <property type="entry name" value="ABC_transporter-like_CS"/>
</dbReference>
<dbReference type="InterPro" id="IPR003593">
    <property type="entry name" value="AAA+_ATPase"/>
</dbReference>
<reference evidence="4" key="1">
    <citation type="journal article" date="2021" name="PeerJ">
        <title>Extensive microbial diversity within the chicken gut microbiome revealed by metagenomics and culture.</title>
        <authorList>
            <person name="Gilroy R."/>
            <person name="Ravi A."/>
            <person name="Getino M."/>
            <person name="Pursley I."/>
            <person name="Horton D.L."/>
            <person name="Alikhan N.F."/>
            <person name="Baker D."/>
            <person name="Gharbi K."/>
            <person name="Hall N."/>
            <person name="Watson M."/>
            <person name="Adriaenssens E.M."/>
            <person name="Foster-Nyarko E."/>
            <person name="Jarju S."/>
            <person name="Secka A."/>
            <person name="Antonio M."/>
            <person name="Oren A."/>
            <person name="Chaudhuri R.R."/>
            <person name="La Ragione R."/>
            <person name="Hildebrand F."/>
            <person name="Pallen M.J."/>
        </authorList>
    </citation>
    <scope>NUCLEOTIDE SEQUENCE</scope>
    <source>
        <strain evidence="4">1719</strain>
    </source>
</reference>
<feature type="domain" description="ABC transporter" evidence="3">
    <location>
        <begin position="6"/>
        <end position="246"/>
    </location>
</feature>
<dbReference type="SUPFAM" id="SSF52540">
    <property type="entry name" value="P-loop containing nucleoside triphosphate hydrolases"/>
    <property type="match status" value="2"/>
</dbReference>
<evidence type="ECO:0000313" key="4">
    <source>
        <dbReference type="EMBL" id="HIX55036.1"/>
    </source>
</evidence>
<accession>A0A9D1W9M3</accession>
<feature type="domain" description="ABC transporter" evidence="3">
    <location>
        <begin position="261"/>
        <end position="492"/>
    </location>
</feature>
<dbReference type="InterPro" id="IPR027417">
    <property type="entry name" value="P-loop_NTPase"/>
</dbReference>
<evidence type="ECO:0000256" key="1">
    <source>
        <dbReference type="ARBA" id="ARBA00022741"/>
    </source>
</evidence>